<comment type="caution">
    <text evidence="4">The sequence shown here is derived from an EMBL/GenBank/DDBJ whole genome shotgun (WGS) entry which is preliminary data.</text>
</comment>
<sequence>MSATNPKVNPDIMETLQQEVLKTFTELTEYPANTLDLTSHLENDFGIDSIALAEVTAALTKQLQLKTPLSIQNIHCIADAVKQIAAQEFHLSEAKTTGSSDGKQNAHSWLREQVITVFASFSGYNATELSMDAEIESDLGIDSVTVVSAQGELLKALGLRDNLSIPSCKTLAELEQAFAKLLVEEKGAQWADELVTKNPLIDELLNPATRGDDVQHQIDSDDGDNRTMRDFVGIQHGDLFHKAREFKSFYDKKKAQQLYWYGMPLETPCKNRAVMFDEVTGTSREFL</sequence>
<evidence type="ECO:0000313" key="5">
    <source>
        <dbReference type="Proteomes" id="UP000036850"/>
    </source>
</evidence>
<dbReference type="Gene3D" id="1.10.1200.10">
    <property type="entry name" value="ACP-like"/>
    <property type="match status" value="2"/>
</dbReference>
<dbReference type="AlphaFoldDB" id="A0A0L0EPI2"/>
<evidence type="ECO:0000256" key="2">
    <source>
        <dbReference type="ARBA" id="ARBA00022553"/>
    </source>
</evidence>
<keyword evidence="1" id="KW-0596">Phosphopantetheine</keyword>
<accession>A0A0L0EPI2</accession>
<evidence type="ECO:0000256" key="1">
    <source>
        <dbReference type="ARBA" id="ARBA00022450"/>
    </source>
</evidence>
<gene>
    <name evidence="4" type="ORF">AC626_20880</name>
</gene>
<proteinExistence type="predicted"/>
<keyword evidence="2" id="KW-0597">Phosphoprotein</keyword>
<feature type="non-terminal residue" evidence="4">
    <location>
        <position position="287"/>
    </location>
</feature>
<dbReference type="InterPro" id="IPR036736">
    <property type="entry name" value="ACP-like_sf"/>
</dbReference>
<dbReference type="SUPFAM" id="SSF47336">
    <property type="entry name" value="ACP-like"/>
    <property type="match status" value="2"/>
</dbReference>
<evidence type="ECO:0000259" key="3">
    <source>
        <dbReference type="PROSITE" id="PS50075"/>
    </source>
</evidence>
<dbReference type="PROSITE" id="PS00012">
    <property type="entry name" value="PHOSPHOPANTETHEINE"/>
    <property type="match status" value="1"/>
</dbReference>
<organism evidence="4 5">
    <name type="scientific">Pseudoalteromonas rubra</name>
    <dbReference type="NCBI Taxonomy" id="43658"/>
    <lineage>
        <taxon>Bacteria</taxon>
        <taxon>Pseudomonadati</taxon>
        <taxon>Pseudomonadota</taxon>
        <taxon>Gammaproteobacteria</taxon>
        <taxon>Alteromonadales</taxon>
        <taxon>Pseudoalteromonadaceae</taxon>
        <taxon>Pseudoalteromonas</taxon>
    </lineage>
</organism>
<protein>
    <submittedName>
        <fullName evidence="4">7-keto-8-aminopelargonate synthetase</fullName>
    </submittedName>
</protein>
<feature type="domain" description="Carrier" evidence="3">
    <location>
        <begin position="11"/>
        <end position="95"/>
    </location>
</feature>
<evidence type="ECO:0000313" key="4">
    <source>
        <dbReference type="EMBL" id="KNC65808.1"/>
    </source>
</evidence>
<reference evidence="5" key="1">
    <citation type="submission" date="2015-07" db="EMBL/GenBank/DDBJ databases">
        <title>Draft genome sequence of a Pseudoalteromonas rubra strain, OCN096, isolated from Kaneohe Bay, Oahu, Hawaii.</title>
        <authorList>
            <person name="Beurmann S."/>
            <person name="Ushijima B."/>
            <person name="Belcaid M."/>
            <person name="Callahan S.M."/>
            <person name="Aeby G.S."/>
        </authorList>
    </citation>
    <scope>NUCLEOTIDE SEQUENCE [LARGE SCALE GENOMIC DNA]</scope>
    <source>
        <strain evidence="5">OCN096</strain>
    </source>
</reference>
<dbReference type="EMBL" id="LFZX01000225">
    <property type="protein sequence ID" value="KNC65808.1"/>
    <property type="molecule type" value="Genomic_DNA"/>
</dbReference>
<dbReference type="PROSITE" id="PS50075">
    <property type="entry name" value="CARRIER"/>
    <property type="match status" value="1"/>
</dbReference>
<dbReference type="Pfam" id="PF00550">
    <property type="entry name" value="PP-binding"/>
    <property type="match status" value="1"/>
</dbReference>
<dbReference type="InterPro" id="IPR009081">
    <property type="entry name" value="PP-bd_ACP"/>
</dbReference>
<name>A0A0L0EPI2_9GAMM</name>
<dbReference type="Proteomes" id="UP000036850">
    <property type="component" value="Unassembled WGS sequence"/>
</dbReference>
<dbReference type="InterPro" id="IPR006162">
    <property type="entry name" value="Ppantetheine_attach_site"/>
</dbReference>